<dbReference type="AlphaFoldDB" id="A0A9P0AK34"/>
<evidence type="ECO:0000313" key="2">
    <source>
        <dbReference type="Proteomes" id="UP001152759"/>
    </source>
</evidence>
<dbReference type="Proteomes" id="UP001152759">
    <property type="component" value="Chromosome 7"/>
</dbReference>
<evidence type="ECO:0000313" key="1">
    <source>
        <dbReference type="EMBL" id="CAH0393254.1"/>
    </source>
</evidence>
<proteinExistence type="predicted"/>
<protein>
    <submittedName>
        <fullName evidence="1">Uncharacterized protein</fullName>
    </submittedName>
</protein>
<reference evidence="1" key="1">
    <citation type="submission" date="2021-12" db="EMBL/GenBank/DDBJ databases">
        <authorList>
            <person name="King R."/>
        </authorList>
    </citation>
    <scope>NUCLEOTIDE SEQUENCE</scope>
</reference>
<gene>
    <name evidence="1" type="ORF">BEMITA_LOCUS11677</name>
</gene>
<dbReference type="EMBL" id="OU963868">
    <property type="protein sequence ID" value="CAH0393254.1"/>
    <property type="molecule type" value="Genomic_DNA"/>
</dbReference>
<accession>A0A9P0AK34</accession>
<sequence>MADCKPLFLTHKVNLRPLSGLLEVFDFQLRDHALNTDNLRSLQCKCHHFHKKKPCYLTNEELCPRCSKPTKFLVNHSALLFHPNTAKSGFITRCPHHFHTHAPPCHRCIGCRVKGQCTVQSSFQCNISTSNVCEGFNELNDASTSSGSKGAHNSHFTERIDDTRWAAYHVYSTQELKFYVCPRHAHKHISSRPTSFEEQTPTPDVPCYLQSVLCCEEASSITEFQSGFILSVLATHSKVKYLRAASNKSMCKIVHRNELHSSNNSSDLSCAKRSNRFRAGDNFTPAGLAVKQEGEKPHLKKMTGKIGILPNYDSYVIVDPSLWLEQSKSYFISLIKAVILSPALVADRFSKFENASFRVSNIKAYRSGKSSMIRTNVTGFVTEGIYQTAIISCTLPHDAILVPQKIYDLLMGDFDIVLLPTKRDPAINTTCMFVLIALRNPDPSIETLVVPSAIVKSMGQDQDGDKDGCYALRIRSKNGFDRRDSFVHRLARLEMALAMRTNKTLIGSPRLSFSESDLLLMHRKQEELRRSDSFFRKTHSKGIRYMIEAGCGYRRQEYETFTEKLLLINSRQERHCLTIDDVLGHKAALTEVVDSGAKGHREMIPILTDSIKSNNTMHDKCLEMREQLNRYITSGQELRQSGRGQFNCIYASEDLTMVNGCLFLNKDFAFDLKPFTCSYTLRYSEASLKEFLEDLKTAGETAL</sequence>
<name>A0A9P0AK34_BEMTA</name>
<organism evidence="1 2">
    <name type="scientific">Bemisia tabaci</name>
    <name type="common">Sweetpotato whitefly</name>
    <name type="synonym">Aleurodes tabaci</name>
    <dbReference type="NCBI Taxonomy" id="7038"/>
    <lineage>
        <taxon>Eukaryota</taxon>
        <taxon>Metazoa</taxon>
        <taxon>Ecdysozoa</taxon>
        <taxon>Arthropoda</taxon>
        <taxon>Hexapoda</taxon>
        <taxon>Insecta</taxon>
        <taxon>Pterygota</taxon>
        <taxon>Neoptera</taxon>
        <taxon>Paraneoptera</taxon>
        <taxon>Hemiptera</taxon>
        <taxon>Sternorrhyncha</taxon>
        <taxon>Aleyrodoidea</taxon>
        <taxon>Aleyrodidae</taxon>
        <taxon>Aleyrodinae</taxon>
        <taxon>Bemisia</taxon>
    </lineage>
</organism>
<keyword evidence="2" id="KW-1185">Reference proteome</keyword>